<dbReference type="EMBL" id="JAAIWN010000003">
    <property type="protein sequence ID" value="NEY80317.1"/>
    <property type="molecule type" value="Genomic_DNA"/>
</dbReference>
<reference evidence="2 3" key="1">
    <citation type="submission" date="2020-02" db="EMBL/GenBank/DDBJ databases">
        <title>Bacillus aquiflavi sp. nov., isolated from yellow water of strong flavor Chinese baijiu in Yibin region of China.</title>
        <authorList>
            <person name="Xie J."/>
        </authorList>
    </citation>
    <scope>NUCLEOTIDE SEQUENCE [LARGE SCALE GENOMIC DNA]</scope>
    <source>
        <strain evidence="2 3">3H-10</strain>
    </source>
</reference>
<dbReference type="Proteomes" id="UP000570010">
    <property type="component" value="Unassembled WGS sequence"/>
</dbReference>
<proteinExistence type="predicted"/>
<reference evidence="1 4" key="2">
    <citation type="submission" date="2020-07" db="EMBL/GenBank/DDBJ databases">
        <authorList>
            <person name="Feng H."/>
        </authorList>
    </citation>
    <scope>NUCLEOTIDE SEQUENCE [LARGE SCALE GENOMIC DNA]</scope>
    <source>
        <strain evidence="1">S-12</strain>
        <strain evidence="4">s-12</strain>
    </source>
</reference>
<organism evidence="2 3">
    <name type="scientific">Bacillus aquiflavi</name>
    <dbReference type="NCBI Taxonomy" id="2672567"/>
    <lineage>
        <taxon>Bacteria</taxon>
        <taxon>Bacillati</taxon>
        <taxon>Bacillota</taxon>
        <taxon>Bacilli</taxon>
        <taxon>Bacillales</taxon>
        <taxon>Bacillaceae</taxon>
        <taxon>Bacillus</taxon>
    </lineage>
</organism>
<comment type="caution">
    <text evidence="2">The sequence shown here is derived from an EMBL/GenBank/DDBJ whole genome shotgun (WGS) entry which is preliminary data.</text>
</comment>
<evidence type="ECO:0000313" key="2">
    <source>
        <dbReference type="EMBL" id="NEY80317.1"/>
    </source>
</evidence>
<gene>
    <name evidence="2" type="ORF">G4D64_02015</name>
    <name evidence="1" type="ORF">H1Z61_02020</name>
</gene>
<sequence length="58" mass="6230">MEKQRLFSLLLIGFIILSGCGNGSSVTSNDDKEAETTLKVGASSTILEFIKPILKEEG</sequence>
<dbReference type="PROSITE" id="PS51257">
    <property type="entry name" value="PROKAR_LIPOPROTEIN"/>
    <property type="match status" value="1"/>
</dbReference>
<accession>A0A6B3VVK7</accession>
<evidence type="ECO:0000313" key="1">
    <source>
        <dbReference type="EMBL" id="MBA4535942.1"/>
    </source>
</evidence>
<evidence type="ECO:0000313" key="3">
    <source>
        <dbReference type="Proteomes" id="UP000472971"/>
    </source>
</evidence>
<name>A0A6B3VVK7_9BACI</name>
<dbReference type="EMBL" id="JACEIO010000003">
    <property type="protein sequence ID" value="MBA4535942.1"/>
    <property type="molecule type" value="Genomic_DNA"/>
</dbReference>
<dbReference type="AlphaFoldDB" id="A0A6B3VVK7"/>
<protein>
    <submittedName>
        <fullName evidence="2">Uncharacterized protein</fullName>
    </submittedName>
</protein>
<evidence type="ECO:0000313" key="4">
    <source>
        <dbReference type="Proteomes" id="UP000570010"/>
    </source>
</evidence>
<keyword evidence="3" id="KW-1185">Reference proteome</keyword>
<dbReference type="RefSeq" id="WP_163239591.1">
    <property type="nucleotide sequence ID" value="NZ_CP082780.1"/>
</dbReference>
<dbReference type="Proteomes" id="UP000472971">
    <property type="component" value="Unassembled WGS sequence"/>
</dbReference>